<sequence>MLDFHFGNYWGYDTKRVTWNILAHMFHNDVGRKISWKGLNGKKSFRQMAAKTFLLHAVRKSPISRSATDEDITKPRYPLV</sequence>
<comment type="caution">
    <text evidence="1">The sequence shown here is derived from an EMBL/GenBank/DDBJ whole genome shotgun (WGS) entry which is preliminary data.</text>
</comment>
<accession>A0ABD0XIH9</accession>
<protein>
    <submittedName>
        <fullName evidence="1">Uncharacterized protein</fullName>
    </submittedName>
</protein>
<organism evidence="1 2">
    <name type="scientific">Umbra pygmaea</name>
    <name type="common">Eastern mudminnow</name>
    <dbReference type="NCBI Taxonomy" id="75934"/>
    <lineage>
        <taxon>Eukaryota</taxon>
        <taxon>Metazoa</taxon>
        <taxon>Chordata</taxon>
        <taxon>Craniata</taxon>
        <taxon>Vertebrata</taxon>
        <taxon>Euteleostomi</taxon>
        <taxon>Actinopterygii</taxon>
        <taxon>Neopterygii</taxon>
        <taxon>Teleostei</taxon>
        <taxon>Protacanthopterygii</taxon>
        <taxon>Esociformes</taxon>
        <taxon>Umbridae</taxon>
        <taxon>Umbra</taxon>
    </lineage>
</organism>
<evidence type="ECO:0000313" key="1">
    <source>
        <dbReference type="EMBL" id="KAL1021251.1"/>
    </source>
</evidence>
<evidence type="ECO:0000313" key="2">
    <source>
        <dbReference type="Proteomes" id="UP001557470"/>
    </source>
</evidence>
<dbReference type="AlphaFoldDB" id="A0ABD0XIH9"/>
<dbReference type="EMBL" id="JAGEUA010000001">
    <property type="protein sequence ID" value="KAL1021251.1"/>
    <property type="molecule type" value="Genomic_DNA"/>
</dbReference>
<name>A0ABD0XIH9_UMBPY</name>
<proteinExistence type="predicted"/>
<dbReference type="Proteomes" id="UP001557470">
    <property type="component" value="Unassembled WGS sequence"/>
</dbReference>
<gene>
    <name evidence="1" type="ORF">UPYG_G00010730</name>
</gene>
<keyword evidence="2" id="KW-1185">Reference proteome</keyword>
<reference evidence="1 2" key="1">
    <citation type="submission" date="2024-06" db="EMBL/GenBank/DDBJ databases">
        <authorList>
            <person name="Pan Q."/>
            <person name="Wen M."/>
            <person name="Jouanno E."/>
            <person name="Zahm M."/>
            <person name="Klopp C."/>
            <person name="Cabau C."/>
            <person name="Louis A."/>
            <person name="Berthelot C."/>
            <person name="Parey E."/>
            <person name="Roest Crollius H."/>
            <person name="Montfort J."/>
            <person name="Robinson-Rechavi M."/>
            <person name="Bouchez O."/>
            <person name="Lampietro C."/>
            <person name="Lopez Roques C."/>
            <person name="Donnadieu C."/>
            <person name="Postlethwait J."/>
            <person name="Bobe J."/>
            <person name="Verreycken H."/>
            <person name="Guiguen Y."/>
        </authorList>
    </citation>
    <scope>NUCLEOTIDE SEQUENCE [LARGE SCALE GENOMIC DNA]</scope>
    <source>
        <strain evidence="1">Up_M1</strain>
        <tissue evidence="1">Testis</tissue>
    </source>
</reference>